<dbReference type="CDD" id="cd00202">
    <property type="entry name" value="ZnF_GATA"/>
    <property type="match status" value="1"/>
</dbReference>
<evidence type="ECO:0000256" key="1">
    <source>
        <dbReference type="ARBA" id="ARBA00022723"/>
    </source>
</evidence>
<dbReference type="InterPro" id="IPR000679">
    <property type="entry name" value="Znf_GATA"/>
</dbReference>
<comment type="caution">
    <text evidence="7">The sequence shown here is derived from an EMBL/GenBank/DDBJ whole genome shotgun (WGS) entry which is preliminary data.</text>
</comment>
<dbReference type="InParanoid" id="A0A1Y2BMA4"/>
<dbReference type="InterPro" id="IPR013088">
    <property type="entry name" value="Znf_NHR/GATA"/>
</dbReference>
<keyword evidence="8" id="KW-1185">Reference proteome</keyword>
<accession>A0A1Y2BMA4</accession>
<evidence type="ECO:0000313" key="7">
    <source>
        <dbReference type="EMBL" id="ORY35717.1"/>
    </source>
</evidence>
<feature type="region of interest" description="Disordered" evidence="5">
    <location>
        <begin position="33"/>
        <end position="52"/>
    </location>
</feature>
<dbReference type="GO" id="GO:0006355">
    <property type="term" value="P:regulation of DNA-templated transcription"/>
    <property type="evidence" value="ECO:0007669"/>
    <property type="project" value="InterPro"/>
</dbReference>
<protein>
    <recommendedName>
        <fullName evidence="6">GATA-type domain-containing protein</fullName>
    </recommendedName>
</protein>
<feature type="region of interest" description="Disordered" evidence="5">
    <location>
        <begin position="389"/>
        <end position="421"/>
    </location>
</feature>
<evidence type="ECO:0000259" key="6">
    <source>
        <dbReference type="PROSITE" id="PS50114"/>
    </source>
</evidence>
<feature type="domain" description="GATA-type" evidence="6">
    <location>
        <begin position="463"/>
        <end position="514"/>
    </location>
</feature>
<evidence type="ECO:0000256" key="4">
    <source>
        <dbReference type="PROSITE-ProRule" id="PRU00094"/>
    </source>
</evidence>
<gene>
    <name evidence="7" type="ORF">BCR39DRAFT_511725</name>
</gene>
<evidence type="ECO:0000313" key="8">
    <source>
        <dbReference type="Proteomes" id="UP000193986"/>
    </source>
</evidence>
<evidence type="ECO:0000256" key="5">
    <source>
        <dbReference type="SAM" id="MobiDB-lite"/>
    </source>
</evidence>
<keyword evidence="2 4" id="KW-0863">Zinc-finger</keyword>
<keyword evidence="3" id="KW-0862">Zinc</keyword>
<dbReference type="PANTHER" id="PTHR45658">
    <property type="entry name" value="GATA TRANSCRIPTION FACTOR"/>
    <property type="match status" value="1"/>
</dbReference>
<organism evidence="7 8">
    <name type="scientific">Naematelia encephala</name>
    <dbReference type="NCBI Taxonomy" id="71784"/>
    <lineage>
        <taxon>Eukaryota</taxon>
        <taxon>Fungi</taxon>
        <taxon>Dikarya</taxon>
        <taxon>Basidiomycota</taxon>
        <taxon>Agaricomycotina</taxon>
        <taxon>Tremellomycetes</taxon>
        <taxon>Tremellales</taxon>
        <taxon>Naemateliaceae</taxon>
        <taxon>Naematelia</taxon>
    </lineage>
</organism>
<dbReference type="PANTHER" id="PTHR45658:SF18">
    <property type="entry name" value="PROTEIN GAT2"/>
    <property type="match status" value="1"/>
</dbReference>
<dbReference type="AlphaFoldDB" id="A0A1Y2BMA4"/>
<proteinExistence type="predicted"/>
<dbReference type="OrthoDB" id="2162994at2759"/>
<dbReference type="SUPFAM" id="SSF57716">
    <property type="entry name" value="Glucocorticoid receptor-like (DNA-binding domain)"/>
    <property type="match status" value="1"/>
</dbReference>
<feature type="compositionally biased region" description="Low complexity" evidence="5">
    <location>
        <begin position="389"/>
        <end position="409"/>
    </location>
</feature>
<evidence type="ECO:0000256" key="3">
    <source>
        <dbReference type="ARBA" id="ARBA00022833"/>
    </source>
</evidence>
<dbReference type="Gene3D" id="3.30.50.10">
    <property type="entry name" value="Erythroid Transcription Factor GATA-1, subunit A"/>
    <property type="match status" value="1"/>
</dbReference>
<dbReference type="Proteomes" id="UP000193986">
    <property type="component" value="Unassembled WGS sequence"/>
</dbReference>
<dbReference type="GO" id="GO:0043565">
    <property type="term" value="F:sequence-specific DNA binding"/>
    <property type="evidence" value="ECO:0007669"/>
    <property type="project" value="InterPro"/>
</dbReference>
<dbReference type="Pfam" id="PF00320">
    <property type="entry name" value="GATA"/>
    <property type="match status" value="1"/>
</dbReference>
<evidence type="ECO:0000256" key="2">
    <source>
        <dbReference type="ARBA" id="ARBA00022771"/>
    </source>
</evidence>
<name>A0A1Y2BMA4_9TREE</name>
<dbReference type="STRING" id="71784.A0A1Y2BMA4"/>
<dbReference type="SMART" id="SM00401">
    <property type="entry name" value="ZnF_GATA"/>
    <property type="match status" value="1"/>
</dbReference>
<dbReference type="InterPro" id="IPR051140">
    <property type="entry name" value="GATA_TF"/>
</dbReference>
<reference evidence="7 8" key="1">
    <citation type="submission" date="2016-07" db="EMBL/GenBank/DDBJ databases">
        <title>Pervasive Adenine N6-methylation of Active Genes in Fungi.</title>
        <authorList>
            <consortium name="DOE Joint Genome Institute"/>
            <person name="Mondo S.J."/>
            <person name="Dannebaum R.O."/>
            <person name="Kuo R.C."/>
            <person name="Labutti K."/>
            <person name="Haridas S."/>
            <person name="Kuo A."/>
            <person name="Salamov A."/>
            <person name="Ahrendt S.R."/>
            <person name="Lipzen A."/>
            <person name="Sullivan W."/>
            <person name="Andreopoulos W.B."/>
            <person name="Clum A."/>
            <person name="Lindquist E."/>
            <person name="Daum C."/>
            <person name="Ramamoorthy G.K."/>
            <person name="Gryganskyi A."/>
            <person name="Culley D."/>
            <person name="Magnuson J.K."/>
            <person name="James T.Y."/>
            <person name="O'Malley M.A."/>
            <person name="Stajich J.E."/>
            <person name="Spatafora J.W."/>
            <person name="Visel A."/>
            <person name="Grigoriev I.V."/>
        </authorList>
    </citation>
    <scope>NUCLEOTIDE SEQUENCE [LARGE SCALE GENOMIC DNA]</scope>
    <source>
        <strain evidence="7 8">68-887.2</strain>
    </source>
</reference>
<dbReference type="EMBL" id="MCFC01000001">
    <property type="protein sequence ID" value="ORY35717.1"/>
    <property type="molecule type" value="Genomic_DNA"/>
</dbReference>
<sequence length="514" mass="56837">MSLPSISSSSIPSIPRVGGVRCYWALLTPQYPSDQQNGHGNGNGNGNGNAKPELGFVHPDPVLAVHLGKQAVSFIGRGVLEFIHPAEREQARRDLMNAIAADDLQGSVTRIRFARLSRIRSILGAPQGEIEYPYDAAAYVEDDEYLIIDLVLNWVSDGILLAFFHAIRDKDPVANNDPTRSHEEWSNYCGTANMGEDQIDALHRHISALIPVPPKSRFPPTRIFQLHTTATSPTRPNSLVFSWPPPRPPGSQDRFDGLYDADEYSDLMRGVDMDPSQLAAGSDEIRTNCTTRFGAKHSITSEGLYRHITSVFIPYGSLIFSCFQTTKQIEFAPREPQQRQAQNAQQMYGLMTPQQDWSAQNTVTPAQDWRADDRVFGYDERIHAAGFQAQPQTHLAQSQQQQQRSHPVQAYPTPSPGGPYPDSFALQMDNSPPLQNGILGAGSGGGGANSRPMVRPPGNIECCQKCGTRESPEWRRSENGSKDLCNACGLKLAREVAKREGRQKPRKKKIGDVR</sequence>
<dbReference type="PROSITE" id="PS50114">
    <property type="entry name" value="GATA_ZN_FINGER_2"/>
    <property type="match status" value="1"/>
</dbReference>
<keyword evidence="1" id="KW-0479">Metal-binding</keyword>
<dbReference type="GO" id="GO:0008270">
    <property type="term" value="F:zinc ion binding"/>
    <property type="evidence" value="ECO:0007669"/>
    <property type="project" value="UniProtKB-KW"/>
</dbReference>